<protein>
    <submittedName>
        <fullName evidence="1">Uncharacterized protein</fullName>
    </submittedName>
</protein>
<dbReference type="EMBL" id="JAPNOA010000056">
    <property type="protein sequence ID" value="MCY0966691.1"/>
    <property type="molecule type" value="Genomic_DNA"/>
</dbReference>
<organism evidence="1 2">
    <name type="scientific">Parathalassolituus penaei</name>
    <dbReference type="NCBI Taxonomy" id="2997323"/>
    <lineage>
        <taxon>Bacteria</taxon>
        <taxon>Pseudomonadati</taxon>
        <taxon>Pseudomonadota</taxon>
        <taxon>Gammaproteobacteria</taxon>
        <taxon>Oceanospirillales</taxon>
        <taxon>Oceanospirillaceae</taxon>
        <taxon>Parathalassolituus</taxon>
    </lineage>
</organism>
<gene>
    <name evidence="1" type="ORF">OUO13_16025</name>
</gene>
<keyword evidence="2" id="KW-1185">Reference proteome</keyword>
<dbReference type="AlphaFoldDB" id="A0A9X3ELR4"/>
<proteinExistence type="predicted"/>
<dbReference type="RefSeq" id="WP_283174891.1">
    <property type="nucleotide sequence ID" value="NZ_JAPNOA010000056.1"/>
</dbReference>
<sequence>MRVDGPIGYMQALAGRLTAAQQGGFIDQEQLDQLQNLIIQLQEHNTNAWQDACQWLASLMMFNPQLAPAVDRELLWILGGDCLHYLTDDEVNQFQQQDDLH</sequence>
<evidence type="ECO:0000313" key="2">
    <source>
        <dbReference type="Proteomes" id="UP001150830"/>
    </source>
</evidence>
<accession>A0A9X3ELR4</accession>
<evidence type="ECO:0000313" key="1">
    <source>
        <dbReference type="EMBL" id="MCY0966691.1"/>
    </source>
</evidence>
<name>A0A9X3ELR4_9GAMM</name>
<dbReference type="Proteomes" id="UP001150830">
    <property type="component" value="Unassembled WGS sequence"/>
</dbReference>
<comment type="caution">
    <text evidence="1">The sequence shown here is derived from an EMBL/GenBank/DDBJ whole genome shotgun (WGS) entry which is preliminary data.</text>
</comment>
<reference evidence="1" key="1">
    <citation type="submission" date="2022-11" db="EMBL/GenBank/DDBJ databases">
        <title>Parathalassolutuus dongxingensis gen. nov., sp. nov., a novel member of family Oceanospirillaceae isolated from a coastal shrimp pond in Guangxi, China.</title>
        <authorList>
            <person name="Chen H."/>
        </authorList>
    </citation>
    <scope>NUCLEOTIDE SEQUENCE</scope>
    <source>
        <strain evidence="1">G-43</strain>
    </source>
</reference>